<protein>
    <submittedName>
        <fullName evidence="1">Conserved protein</fullName>
    </submittedName>
</protein>
<reference evidence="1" key="1">
    <citation type="submission" date="2004-02" db="EMBL/GenBank/DDBJ databases">
        <title>The genome sequence of the enterobacterial phytopathogen Erwinia carotovora subsp. atroseptica SCRI1043 and functional genomic identification of novel virulence factors.</title>
        <authorList>
            <person name="Bell K.S."/>
            <person name="Sebaihia M."/>
            <person name="Pritchard L."/>
            <person name="Holden M."/>
            <person name="Hyman L.J."/>
            <person name="Holeva M.C."/>
            <person name="Thomson N.R."/>
            <person name="Bentley S.D."/>
            <person name="Churcher C."/>
            <person name="Mungall K."/>
            <person name="Atkin R."/>
            <person name="Bason N."/>
            <person name="Brooks K."/>
            <person name="Chillingworth T."/>
            <person name="Clark K."/>
            <person name="Doggett J."/>
            <person name="Fraser A."/>
            <person name="Hance Z."/>
            <person name="Hauser H."/>
            <person name="Jagels K."/>
            <person name="Moule S."/>
            <person name="Norbertczak H."/>
            <person name="Ormond D."/>
            <person name="Price C."/>
            <person name="Quail M.A."/>
            <person name="Sanders M."/>
            <person name="Walker D."/>
            <person name="Whitehead S."/>
            <person name="Salmond G.P.C."/>
            <person name="Birch P.R.J."/>
            <person name="Barrell B.G."/>
            <person name="Parkhill J."/>
            <person name="Toth I.K."/>
        </authorList>
    </citation>
    <scope>NUCLEOTIDE SEQUENCE</scope>
    <source>
        <strain evidence="1">SCRI1043</strain>
    </source>
</reference>
<proteinExistence type="predicted"/>
<name>Q6D620_PECAS</name>
<gene>
    <name evidence="1" type="ordered locus">ECA1868</name>
</gene>
<sequence length="78" mass="9022">MMRIDRKACRLHALSLSIVGRYKNQPLAITRCNTVFIRRVFLGSCATKLGKNPKSLSFLRKRDKIFNFIPFATLFLFA</sequence>
<evidence type="ECO:0000313" key="2">
    <source>
        <dbReference type="Proteomes" id="UP000007966"/>
    </source>
</evidence>
<dbReference type="Proteomes" id="UP000007966">
    <property type="component" value="Chromosome"/>
</dbReference>
<dbReference type="HOGENOM" id="CLU_2618856_0_0_6"/>
<organism evidence="1 2">
    <name type="scientific">Pectobacterium atrosepticum (strain SCRI 1043 / ATCC BAA-672)</name>
    <name type="common">Erwinia carotovora subsp. atroseptica</name>
    <dbReference type="NCBI Taxonomy" id="218491"/>
    <lineage>
        <taxon>Bacteria</taxon>
        <taxon>Pseudomonadati</taxon>
        <taxon>Pseudomonadota</taxon>
        <taxon>Gammaproteobacteria</taxon>
        <taxon>Enterobacterales</taxon>
        <taxon>Pectobacteriaceae</taxon>
        <taxon>Pectobacterium</taxon>
    </lineage>
</organism>
<dbReference type="STRING" id="218491.ECA1868"/>
<dbReference type="AlphaFoldDB" id="Q6D620"/>
<dbReference type="KEGG" id="eca:ECA1868"/>
<dbReference type="EMBL" id="BX950851">
    <property type="protein sequence ID" value="CAG74771.1"/>
    <property type="molecule type" value="Genomic_DNA"/>
</dbReference>
<keyword evidence="2" id="KW-1185">Reference proteome</keyword>
<accession>Q6D620</accession>
<evidence type="ECO:0000313" key="1">
    <source>
        <dbReference type="EMBL" id="CAG74771.1"/>
    </source>
</evidence>